<dbReference type="SUPFAM" id="SSF47413">
    <property type="entry name" value="lambda repressor-like DNA-binding domains"/>
    <property type="match status" value="1"/>
</dbReference>
<reference evidence="3 4" key="1">
    <citation type="submission" date="2019-02" db="EMBL/GenBank/DDBJ databases">
        <title>Deep-cultivation of Planctomycetes and their phenomic and genomic characterization uncovers novel biology.</title>
        <authorList>
            <person name="Wiegand S."/>
            <person name="Jogler M."/>
            <person name="Boedeker C."/>
            <person name="Pinto D."/>
            <person name="Vollmers J."/>
            <person name="Rivas-Marin E."/>
            <person name="Kohn T."/>
            <person name="Peeters S.H."/>
            <person name="Heuer A."/>
            <person name="Rast P."/>
            <person name="Oberbeckmann S."/>
            <person name="Bunk B."/>
            <person name="Jeske O."/>
            <person name="Meyerdierks A."/>
            <person name="Storesund J.E."/>
            <person name="Kallscheuer N."/>
            <person name="Luecker S."/>
            <person name="Lage O.M."/>
            <person name="Pohl T."/>
            <person name="Merkel B.J."/>
            <person name="Hornburger P."/>
            <person name="Mueller R.-W."/>
            <person name="Bruemmer F."/>
            <person name="Labrenz M."/>
            <person name="Spormann A.M."/>
            <person name="Op Den Camp H."/>
            <person name="Overmann J."/>
            <person name="Amann R."/>
            <person name="Jetten M.S.M."/>
            <person name="Mascher T."/>
            <person name="Medema M.H."/>
            <person name="Devos D.P."/>
            <person name="Kaster A.-K."/>
            <person name="Ovreas L."/>
            <person name="Rohde M."/>
            <person name="Galperin M.Y."/>
            <person name="Jogler C."/>
        </authorList>
    </citation>
    <scope>NUCLEOTIDE SEQUENCE [LARGE SCALE GENOMIC DNA]</scope>
    <source>
        <strain evidence="3 4">Poly59</strain>
    </source>
</reference>
<dbReference type="EMBL" id="SJPX01000005">
    <property type="protein sequence ID" value="TWU48047.1"/>
    <property type="molecule type" value="Genomic_DNA"/>
</dbReference>
<dbReference type="CDD" id="cd00093">
    <property type="entry name" value="HTH_XRE"/>
    <property type="match status" value="1"/>
</dbReference>
<dbReference type="InterPro" id="IPR011051">
    <property type="entry name" value="RmlC_Cupin_sf"/>
</dbReference>
<gene>
    <name evidence="3" type="primary">puuR</name>
    <name evidence="3" type="ORF">Poly59_48910</name>
</gene>
<dbReference type="PANTHER" id="PTHR46797:SF11">
    <property type="entry name" value="HTH-TYPE TRANSCRIPTIONAL REGULATOR PUUR"/>
    <property type="match status" value="1"/>
</dbReference>
<dbReference type="InterPro" id="IPR013096">
    <property type="entry name" value="Cupin_2"/>
</dbReference>
<name>A0A5C6EIY6_9BACT</name>
<dbReference type="InterPro" id="IPR050807">
    <property type="entry name" value="TransReg_Diox_bact_type"/>
</dbReference>
<dbReference type="Pfam" id="PF01381">
    <property type="entry name" value="HTH_3"/>
    <property type="match status" value="1"/>
</dbReference>
<dbReference type="CDD" id="cd02209">
    <property type="entry name" value="cupin_XRE_C"/>
    <property type="match status" value="1"/>
</dbReference>
<evidence type="ECO:0000313" key="4">
    <source>
        <dbReference type="Proteomes" id="UP000317977"/>
    </source>
</evidence>
<dbReference type="AlphaFoldDB" id="A0A5C6EIY6"/>
<keyword evidence="4" id="KW-1185">Reference proteome</keyword>
<organism evidence="3 4">
    <name type="scientific">Rubripirellula reticaptiva</name>
    <dbReference type="NCBI Taxonomy" id="2528013"/>
    <lineage>
        <taxon>Bacteria</taxon>
        <taxon>Pseudomonadati</taxon>
        <taxon>Planctomycetota</taxon>
        <taxon>Planctomycetia</taxon>
        <taxon>Pirellulales</taxon>
        <taxon>Pirellulaceae</taxon>
        <taxon>Rubripirellula</taxon>
    </lineage>
</organism>
<feature type="domain" description="HTH cro/C1-type" evidence="2">
    <location>
        <begin position="36"/>
        <end position="90"/>
    </location>
</feature>
<protein>
    <submittedName>
        <fullName evidence="3">HTH-type transcriptional regulator PuuR</fullName>
    </submittedName>
</protein>
<dbReference type="Proteomes" id="UP000317977">
    <property type="component" value="Unassembled WGS sequence"/>
</dbReference>
<dbReference type="PROSITE" id="PS50943">
    <property type="entry name" value="HTH_CROC1"/>
    <property type="match status" value="1"/>
</dbReference>
<dbReference type="InterPro" id="IPR001387">
    <property type="entry name" value="Cro/C1-type_HTH"/>
</dbReference>
<dbReference type="SMART" id="SM00530">
    <property type="entry name" value="HTH_XRE"/>
    <property type="match status" value="1"/>
</dbReference>
<dbReference type="Gene3D" id="1.10.260.40">
    <property type="entry name" value="lambda repressor-like DNA-binding domains"/>
    <property type="match status" value="1"/>
</dbReference>
<dbReference type="Pfam" id="PF07883">
    <property type="entry name" value="Cupin_2"/>
    <property type="match status" value="1"/>
</dbReference>
<evidence type="ECO:0000259" key="2">
    <source>
        <dbReference type="PROSITE" id="PS50943"/>
    </source>
</evidence>
<dbReference type="GO" id="GO:0003700">
    <property type="term" value="F:DNA-binding transcription factor activity"/>
    <property type="evidence" value="ECO:0007669"/>
    <property type="project" value="TreeGrafter"/>
</dbReference>
<proteinExistence type="predicted"/>
<keyword evidence="1" id="KW-0238">DNA-binding</keyword>
<dbReference type="PANTHER" id="PTHR46797">
    <property type="entry name" value="HTH-TYPE TRANSCRIPTIONAL REGULATOR"/>
    <property type="match status" value="1"/>
</dbReference>
<dbReference type="SUPFAM" id="SSF51182">
    <property type="entry name" value="RmlC-like cupins"/>
    <property type="match status" value="1"/>
</dbReference>
<sequence length="209" mass="22869">MGLFLSNSGRILLNMLSEKASASVHVGESNEVGARIRRLRTAHGMSQRELAKQASVTNGAISMIEQDRVSPSIASLKKILTVFGLSLADFFAEEFEPDREIFFRAHEMNRISDGTVVLRQIGGTVTGRKMQVLHETYVPGGDTGPTMLRHDGEEAGVIVRGEIELTVGNQCEVLGPGDGYYFSSQLPHRFRNIGKIDCEIVSSCTPPTF</sequence>
<dbReference type="GO" id="GO:0003677">
    <property type="term" value="F:DNA binding"/>
    <property type="evidence" value="ECO:0007669"/>
    <property type="project" value="UniProtKB-KW"/>
</dbReference>
<comment type="caution">
    <text evidence="3">The sequence shown here is derived from an EMBL/GenBank/DDBJ whole genome shotgun (WGS) entry which is preliminary data.</text>
</comment>
<evidence type="ECO:0000256" key="1">
    <source>
        <dbReference type="ARBA" id="ARBA00023125"/>
    </source>
</evidence>
<dbReference type="InterPro" id="IPR014710">
    <property type="entry name" value="RmlC-like_jellyroll"/>
</dbReference>
<dbReference type="Gene3D" id="2.60.120.10">
    <property type="entry name" value="Jelly Rolls"/>
    <property type="match status" value="1"/>
</dbReference>
<accession>A0A5C6EIY6</accession>
<evidence type="ECO:0000313" key="3">
    <source>
        <dbReference type="EMBL" id="TWU48047.1"/>
    </source>
</evidence>
<dbReference type="GO" id="GO:0005829">
    <property type="term" value="C:cytosol"/>
    <property type="evidence" value="ECO:0007669"/>
    <property type="project" value="TreeGrafter"/>
</dbReference>
<dbReference type="InterPro" id="IPR010982">
    <property type="entry name" value="Lambda_DNA-bd_dom_sf"/>
</dbReference>